<protein>
    <submittedName>
        <fullName evidence="1">Uncharacterized protein</fullName>
    </submittedName>
</protein>
<organism evidence="1 2">
    <name type="scientific">Eruca vesicaria subsp. sativa</name>
    <name type="common">Garden rocket</name>
    <name type="synonym">Eruca sativa</name>
    <dbReference type="NCBI Taxonomy" id="29727"/>
    <lineage>
        <taxon>Eukaryota</taxon>
        <taxon>Viridiplantae</taxon>
        <taxon>Streptophyta</taxon>
        <taxon>Embryophyta</taxon>
        <taxon>Tracheophyta</taxon>
        <taxon>Spermatophyta</taxon>
        <taxon>Magnoliopsida</taxon>
        <taxon>eudicotyledons</taxon>
        <taxon>Gunneridae</taxon>
        <taxon>Pentapetalae</taxon>
        <taxon>rosids</taxon>
        <taxon>malvids</taxon>
        <taxon>Brassicales</taxon>
        <taxon>Brassicaceae</taxon>
        <taxon>Brassiceae</taxon>
        <taxon>Eruca</taxon>
    </lineage>
</organism>
<reference evidence="1 2" key="1">
    <citation type="submission" date="2022-03" db="EMBL/GenBank/DDBJ databases">
        <authorList>
            <person name="Macdonald S."/>
            <person name="Ahmed S."/>
            <person name="Newling K."/>
        </authorList>
    </citation>
    <scope>NUCLEOTIDE SEQUENCE [LARGE SCALE GENOMIC DNA]</scope>
</reference>
<proteinExistence type="predicted"/>
<dbReference type="AlphaFoldDB" id="A0ABC8M083"/>
<dbReference type="Proteomes" id="UP001642260">
    <property type="component" value="Unassembled WGS sequence"/>
</dbReference>
<sequence length="71" mass="7938">MNIRSLGSSITNVQALAVAYDRSSAPKDCRVSGWLEDKDMESETRVHGRELDSVSVVMLDLKFHVEPIFSL</sequence>
<evidence type="ECO:0000313" key="1">
    <source>
        <dbReference type="EMBL" id="CAH8389486.1"/>
    </source>
</evidence>
<gene>
    <name evidence="1" type="ORF">ERUC_LOCUS41969</name>
</gene>
<evidence type="ECO:0000313" key="2">
    <source>
        <dbReference type="Proteomes" id="UP001642260"/>
    </source>
</evidence>
<accession>A0ABC8M083</accession>
<dbReference type="EMBL" id="CAKOAT010837376">
    <property type="protein sequence ID" value="CAH8389486.1"/>
    <property type="molecule type" value="Genomic_DNA"/>
</dbReference>
<name>A0ABC8M083_ERUVS</name>
<keyword evidence="2" id="KW-1185">Reference proteome</keyword>
<comment type="caution">
    <text evidence="1">The sequence shown here is derived from an EMBL/GenBank/DDBJ whole genome shotgun (WGS) entry which is preliminary data.</text>
</comment>